<protein>
    <submittedName>
        <fullName evidence="1">Uncharacterized protein</fullName>
    </submittedName>
</protein>
<dbReference type="EMBL" id="LAZR01063640">
    <property type="protein sequence ID" value="KKK59109.1"/>
    <property type="molecule type" value="Genomic_DNA"/>
</dbReference>
<comment type="caution">
    <text evidence="1">The sequence shown here is derived from an EMBL/GenBank/DDBJ whole genome shotgun (WGS) entry which is preliminary data.</text>
</comment>
<accession>A0A0F8YYI0</accession>
<evidence type="ECO:0000313" key="1">
    <source>
        <dbReference type="EMBL" id="KKK59109.1"/>
    </source>
</evidence>
<organism evidence="1">
    <name type="scientific">marine sediment metagenome</name>
    <dbReference type="NCBI Taxonomy" id="412755"/>
    <lineage>
        <taxon>unclassified sequences</taxon>
        <taxon>metagenomes</taxon>
        <taxon>ecological metagenomes</taxon>
    </lineage>
</organism>
<name>A0A0F8YYI0_9ZZZZ</name>
<feature type="non-terminal residue" evidence="1">
    <location>
        <position position="63"/>
    </location>
</feature>
<dbReference type="AlphaFoldDB" id="A0A0F8YYI0"/>
<proteinExistence type="predicted"/>
<reference evidence="1" key="1">
    <citation type="journal article" date="2015" name="Nature">
        <title>Complex archaea that bridge the gap between prokaryotes and eukaryotes.</title>
        <authorList>
            <person name="Spang A."/>
            <person name="Saw J.H."/>
            <person name="Jorgensen S.L."/>
            <person name="Zaremba-Niedzwiedzka K."/>
            <person name="Martijn J."/>
            <person name="Lind A.E."/>
            <person name="van Eijk R."/>
            <person name="Schleper C."/>
            <person name="Guy L."/>
            <person name="Ettema T.J."/>
        </authorList>
    </citation>
    <scope>NUCLEOTIDE SEQUENCE</scope>
</reference>
<sequence length="63" mass="6890">MPIDNSSFVFIFVEKRTVWSFGKSFIRLTPTGVVADYTREKIVRATDSTGSVLPVPPSSAVLA</sequence>
<gene>
    <name evidence="1" type="ORF">LCGC14_3037670</name>
</gene>